<dbReference type="Gene3D" id="1.10.357.10">
    <property type="entry name" value="Tetracycline Repressor, domain 2"/>
    <property type="match status" value="1"/>
</dbReference>
<accession>A0A2Z3S8E6</accession>
<dbReference type="KEGG" id="aum:AURMO_01578"/>
<evidence type="ECO:0000313" key="2">
    <source>
        <dbReference type="Proteomes" id="UP000246894"/>
    </source>
</evidence>
<gene>
    <name evidence="1" type="ORF">AURMO_01578</name>
</gene>
<reference evidence="1 2" key="1">
    <citation type="submission" date="2017-10" db="EMBL/GenBank/DDBJ databases">
        <title>Genome of an Actinobacterium that displays light-enhanced growth.</title>
        <authorList>
            <person name="Maresca J.A."/>
            <person name="Hempel P."/>
            <person name="Shevchenko O."/>
            <person name="Miller K.J."/>
            <person name="Hahn M.W."/>
        </authorList>
    </citation>
    <scope>NUCLEOTIDE SEQUENCE [LARGE SCALE GENOMIC DNA]</scope>
    <source>
        <strain evidence="1 2">MWH-Mo1</strain>
    </source>
</reference>
<organism evidence="1 2">
    <name type="scientific">Aurantimicrobium photophilum</name>
    <dbReference type="NCBI Taxonomy" id="1987356"/>
    <lineage>
        <taxon>Bacteria</taxon>
        <taxon>Bacillati</taxon>
        <taxon>Actinomycetota</taxon>
        <taxon>Actinomycetes</taxon>
        <taxon>Micrococcales</taxon>
        <taxon>Microbacteriaceae</taxon>
        <taxon>Aurantimicrobium</taxon>
    </lineage>
</organism>
<name>A0A2Z3S8E6_9MICO</name>
<dbReference type="SUPFAM" id="SSF46689">
    <property type="entry name" value="Homeodomain-like"/>
    <property type="match status" value="1"/>
</dbReference>
<keyword evidence="2" id="KW-1185">Reference proteome</keyword>
<evidence type="ECO:0000313" key="1">
    <source>
        <dbReference type="EMBL" id="AWR22162.1"/>
    </source>
</evidence>
<dbReference type="Proteomes" id="UP000246894">
    <property type="component" value="Chromosome"/>
</dbReference>
<dbReference type="EMBL" id="CP023994">
    <property type="protein sequence ID" value="AWR22162.1"/>
    <property type="molecule type" value="Genomic_DNA"/>
</dbReference>
<dbReference type="InterPro" id="IPR009057">
    <property type="entry name" value="Homeodomain-like_sf"/>
</dbReference>
<protein>
    <submittedName>
        <fullName evidence="1">Uncharacterized protein</fullName>
    </submittedName>
</protein>
<dbReference type="RefSeq" id="WP_110234622.1">
    <property type="nucleotide sequence ID" value="NZ_CP023994.1"/>
</dbReference>
<proteinExistence type="predicted"/>
<dbReference type="OrthoDB" id="5177743at2"/>
<sequence length="249" mass="27692">MVRAKKESTSLSPVLNQEYWTQFGLVESSATREKLLYLAFSEISRRGILDVNARWLCDLLELDPSAVNYHFGSFDALVAEVFVLAHRLWEESIFTGVSQPASSPEERLRNLLNAQLERAVKFGSVIGLAHLPHVSERVTAELDTRHPGELARVITYAVAVTAVLIEDVNVGSISEINLSAEAIPTRFILESKPDPVRKAERVQWSIVGPTMWMTGAGAGANEIAQVPEEYRAEVIWPDFVEFLISTVNT</sequence>
<dbReference type="AlphaFoldDB" id="A0A2Z3S8E6"/>